<keyword evidence="7 9" id="KW-0472">Membrane</keyword>
<comment type="similarity">
    <text evidence="2 9">Belongs to the sulfotransferase 2 family.</text>
</comment>
<evidence type="ECO:0000256" key="4">
    <source>
        <dbReference type="ARBA" id="ARBA00022692"/>
    </source>
</evidence>
<keyword evidence="3 9" id="KW-0808">Transferase</keyword>
<evidence type="ECO:0000256" key="2">
    <source>
        <dbReference type="ARBA" id="ARBA00006339"/>
    </source>
</evidence>
<name>A0A8W8KV63_MAGGI</name>
<keyword evidence="4 9" id="KW-0812">Transmembrane</keyword>
<dbReference type="GO" id="GO:0000139">
    <property type="term" value="C:Golgi membrane"/>
    <property type="evidence" value="ECO:0007669"/>
    <property type="project" value="UniProtKB-SubCell"/>
</dbReference>
<accession>A0A8W8KV63</accession>
<dbReference type="EnsemblMetazoa" id="G2510.3">
    <property type="protein sequence ID" value="G2510.3:cds"/>
    <property type="gene ID" value="G2510"/>
</dbReference>
<dbReference type="OMA" id="PMASRIG"/>
<dbReference type="GO" id="GO:0016051">
    <property type="term" value="P:carbohydrate biosynthetic process"/>
    <property type="evidence" value="ECO:0007669"/>
    <property type="project" value="InterPro"/>
</dbReference>
<dbReference type="EnsemblMetazoa" id="G2510.2">
    <property type="protein sequence ID" value="G2510.2:cds"/>
    <property type="gene ID" value="G2510"/>
</dbReference>
<dbReference type="InterPro" id="IPR005331">
    <property type="entry name" value="Sulfotransferase"/>
</dbReference>
<evidence type="ECO:0000256" key="5">
    <source>
        <dbReference type="ARBA" id="ARBA00022989"/>
    </source>
</evidence>
<feature type="transmembrane region" description="Helical" evidence="9">
    <location>
        <begin position="12"/>
        <end position="30"/>
    </location>
</feature>
<evidence type="ECO:0000256" key="9">
    <source>
        <dbReference type="RuleBase" id="RU364020"/>
    </source>
</evidence>
<sequence length="478" mass="56672">MVLCRRRRIFKGKLAGIGFVVLTIVVFTQYQDFLFLNCCNSTQQKNYEWHLTSPSFMIRTTNLSEIFVEVKPNNKNNISIFKAESSKVLIQTAARTETYINKRLQKHHQACVGKEFIIGREPDRSIPFHFQVSKSHQLIYCSIEKAGTTFWRRVLQVLDSTNLDNPYQIKPLNVNKHSQSLAKEDIFRMLAKLRTHAVFMFVRNPFSRLLSGYLDKIYTANPYYWAMIGKEIRSPEMNNAIMRLDKMKNLRRIEKTQIPCYHDITFDEFIQYVIDAENTTSHKRDPHFMSMYDLCKPCQINYDFIGKMETFKNDFNFIMGALNISKFDVNDLEKMASDDIFLDVATSLDERRNEIVKCMSMHEAYLRSWKHMQIRGLISNQQNYPYSEKQSQYLNPIKFVRTLKTARSKSTSKEDLKRQKEQYFVDIFRTVELKKLEKLVKVLRNDFEIFDYEAYPEAIFVKNIKERLNHSEIFDVLR</sequence>
<keyword evidence="6 9" id="KW-0333">Golgi apparatus</keyword>
<dbReference type="OrthoDB" id="6117100at2759"/>
<comment type="subcellular location">
    <subcellularLocation>
        <location evidence="1 9">Golgi apparatus membrane</location>
        <topology evidence="1 9">Single-pass type II membrane protein</topology>
    </subcellularLocation>
</comment>
<dbReference type="PANTHER" id="PTHR12137:SF54">
    <property type="entry name" value="CARBOHYDRATE SULFOTRANSFERASE"/>
    <property type="match status" value="1"/>
</dbReference>
<dbReference type="GO" id="GO:0008146">
    <property type="term" value="F:sulfotransferase activity"/>
    <property type="evidence" value="ECO:0007669"/>
    <property type="project" value="InterPro"/>
</dbReference>
<keyword evidence="8 9" id="KW-0325">Glycoprotein</keyword>
<evidence type="ECO:0000256" key="6">
    <source>
        <dbReference type="ARBA" id="ARBA00023034"/>
    </source>
</evidence>
<evidence type="ECO:0000256" key="3">
    <source>
        <dbReference type="ARBA" id="ARBA00022679"/>
    </source>
</evidence>
<dbReference type="Proteomes" id="UP000005408">
    <property type="component" value="Unassembled WGS sequence"/>
</dbReference>
<evidence type="ECO:0000256" key="7">
    <source>
        <dbReference type="ARBA" id="ARBA00023136"/>
    </source>
</evidence>
<dbReference type="InterPro" id="IPR018011">
    <property type="entry name" value="Carb_sulfotrans_8-10"/>
</dbReference>
<proteinExistence type="inferred from homology"/>
<reference evidence="10" key="1">
    <citation type="submission" date="2022-08" db="UniProtKB">
        <authorList>
            <consortium name="EnsemblMetazoa"/>
        </authorList>
    </citation>
    <scope>IDENTIFICATION</scope>
    <source>
        <strain evidence="10">05x7-T-G4-1.051#20</strain>
    </source>
</reference>
<keyword evidence="9" id="KW-0735">Signal-anchor</keyword>
<dbReference type="Pfam" id="PF03567">
    <property type="entry name" value="Sulfotransfer_2"/>
    <property type="match status" value="1"/>
</dbReference>
<evidence type="ECO:0000256" key="1">
    <source>
        <dbReference type="ARBA" id="ARBA00004323"/>
    </source>
</evidence>
<dbReference type="PANTHER" id="PTHR12137">
    <property type="entry name" value="CARBOHYDRATE SULFOTRANSFERASE"/>
    <property type="match status" value="1"/>
</dbReference>
<evidence type="ECO:0000313" key="10">
    <source>
        <dbReference type="EnsemblMetazoa" id="G2510.1:cds"/>
    </source>
</evidence>
<dbReference type="EnsemblMetazoa" id="G2510.1">
    <property type="protein sequence ID" value="G2510.1:cds"/>
    <property type="gene ID" value="G2510"/>
</dbReference>
<keyword evidence="9" id="KW-0119">Carbohydrate metabolism</keyword>
<keyword evidence="11" id="KW-1185">Reference proteome</keyword>
<keyword evidence="5 9" id="KW-1133">Transmembrane helix</keyword>
<evidence type="ECO:0000256" key="8">
    <source>
        <dbReference type="ARBA" id="ARBA00023180"/>
    </source>
</evidence>
<organism evidence="10 11">
    <name type="scientific">Magallana gigas</name>
    <name type="common">Pacific oyster</name>
    <name type="synonym">Crassostrea gigas</name>
    <dbReference type="NCBI Taxonomy" id="29159"/>
    <lineage>
        <taxon>Eukaryota</taxon>
        <taxon>Metazoa</taxon>
        <taxon>Spiralia</taxon>
        <taxon>Lophotrochozoa</taxon>
        <taxon>Mollusca</taxon>
        <taxon>Bivalvia</taxon>
        <taxon>Autobranchia</taxon>
        <taxon>Pteriomorphia</taxon>
        <taxon>Ostreida</taxon>
        <taxon>Ostreoidea</taxon>
        <taxon>Ostreidae</taxon>
        <taxon>Magallana</taxon>
    </lineage>
</organism>
<protein>
    <recommendedName>
        <fullName evidence="9">Carbohydrate sulfotransferase</fullName>
        <ecNumber evidence="9">2.8.2.-</ecNumber>
    </recommendedName>
</protein>
<dbReference type="EC" id="2.8.2.-" evidence="9"/>
<dbReference type="AlphaFoldDB" id="A0A8W8KV63"/>
<evidence type="ECO:0000313" key="11">
    <source>
        <dbReference type="Proteomes" id="UP000005408"/>
    </source>
</evidence>